<evidence type="ECO:0008006" key="4">
    <source>
        <dbReference type="Google" id="ProtNLM"/>
    </source>
</evidence>
<dbReference type="Pfam" id="PF01344">
    <property type="entry name" value="Kelch_1"/>
    <property type="match status" value="3"/>
</dbReference>
<evidence type="ECO:0000313" key="3">
    <source>
        <dbReference type="EMBL" id="CAE0135138.1"/>
    </source>
</evidence>
<dbReference type="SUPFAM" id="SSF50965">
    <property type="entry name" value="Galactose oxidase, central domain"/>
    <property type="match status" value="1"/>
</dbReference>
<dbReference type="PANTHER" id="PTHR46344">
    <property type="entry name" value="OS02G0202900 PROTEIN"/>
    <property type="match status" value="1"/>
</dbReference>
<dbReference type="InterPro" id="IPR011043">
    <property type="entry name" value="Gal_Oxase/kelch_b-propeller"/>
</dbReference>
<name>A0A7S3BHB7_9VIRI</name>
<sequence length="322" mass="33833">MAAPAAVAATPVAADGWQNDTKLMVVGGLGMSGTLNSAELIDPATGQREALPPMTMQRSNMSLVNVRNGLGVCVVGGGRGADWFSAVERYDFQAQRWMEMPSMLSARFSGGATALPNGDMMAGGGGAGKSSLLDTTEILHLGADRWIEAAPLSEKRFATALASARGAVWAVGGFSGKTYLTTVEYFDPREGRWHAAPKMNLKRGGHSIASTVMPGAGDPYGEDALLAFGGYDGSGPMASVEFLDLRQLGAWQQMEEMSSPRSYGAAARLGDTIYAIGGLKAQDMRKMCPIEAYDHASSTWGVVEVFGGDVPVQRHSFGLAAV</sequence>
<evidence type="ECO:0000256" key="1">
    <source>
        <dbReference type="ARBA" id="ARBA00022441"/>
    </source>
</evidence>
<dbReference type="AlphaFoldDB" id="A0A7S3BHB7"/>
<dbReference type="SMART" id="SM00612">
    <property type="entry name" value="Kelch"/>
    <property type="match status" value="5"/>
</dbReference>
<proteinExistence type="predicted"/>
<organism evidence="3">
    <name type="scientific">Prasinoderma singulare</name>
    <dbReference type="NCBI Taxonomy" id="676789"/>
    <lineage>
        <taxon>Eukaryota</taxon>
        <taxon>Viridiplantae</taxon>
        <taxon>Prasinodermophyta</taxon>
        <taxon>Prasinodermophyceae</taxon>
        <taxon>Prasinodermales</taxon>
        <taxon>Prasinodermaceae</taxon>
        <taxon>Prasinoderma</taxon>
    </lineage>
</organism>
<dbReference type="InterPro" id="IPR006652">
    <property type="entry name" value="Kelch_1"/>
</dbReference>
<dbReference type="SUPFAM" id="SSF117281">
    <property type="entry name" value="Kelch motif"/>
    <property type="match status" value="1"/>
</dbReference>
<accession>A0A7S3BHB7</accession>
<reference evidence="3" key="1">
    <citation type="submission" date="2021-01" db="EMBL/GenBank/DDBJ databases">
        <authorList>
            <person name="Corre E."/>
            <person name="Pelletier E."/>
            <person name="Niang G."/>
            <person name="Scheremetjew M."/>
            <person name="Finn R."/>
            <person name="Kale V."/>
            <person name="Holt S."/>
            <person name="Cochrane G."/>
            <person name="Meng A."/>
            <person name="Brown T."/>
            <person name="Cohen L."/>
        </authorList>
    </citation>
    <scope>NUCLEOTIDE SEQUENCE</scope>
    <source>
        <strain evidence="3">RCC927</strain>
    </source>
</reference>
<keyword evidence="1" id="KW-0880">Kelch repeat</keyword>
<dbReference type="InterPro" id="IPR015915">
    <property type="entry name" value="Kelch-typ_b-propeller"/>
</dbReference>
<evidence type="ECO:0000256" key="2">
    <source>
        <dbReference type="ARBA" id="ARBA00022737"/>
    </source>
</evidence>
<protein>
    <recommendedName>
        <fullName evidence="4">Galactose oxidase</fullName>
    </recommendedName>
</protein>
<keyword evidence="2" id="KW-0677">Repeat</keyword>
<dbReference type="EMBL" id="HBHY01008232">
    <property type="protein sequence ID" value="CAE0135138.1"/>
    <property type="molecule type" value="Transcribed_RNA"/>
</dbReference>
<dbReference type="Gene3D" id="2.120.10.80">
    <property type="entry name" value="Kelch-type beta propeller"/>
    <property type="match status" value="2"/>
</dbReference>
<gene>
    <name evidence="3" type="ORF">PSIN1315_LOCUS5288</name>
</gene>
<dbReference type="PANTHER" id="PTHR46344:SF27">
    <property type="entry name" value="KELCH REPEAT SUPERFAMILY PROTEIN"/>
    <property type="match status" value="1"/>
</dbReference>